<feature type="region of interest" description="Disordered" evidence="1">
    <location>
        <begin position="49"/>
        <end position="72"/>
    </location>
</feature>
<keyword evidence="3" id="KW-1185">Reference proteome</keyword>
<dbReference type="AlphaFoldDB" id="A0A9P6MC46"/>
<evidence type="ECO:0000313" key="3">
    <source>
        <dbReference type="Proteomes" id="UP000749646"/>
    </source>
</evidence>
<proteinExistence type="predicted"/>
<feature type="region of interest" description="Disordered" evidence="1">
    <location>
        <begin position="1"/>
        <end position="32"/>
    </location>
</feature>
<organism evidence="2 3">
    <name type="scientific">Modicella reniformis</name>
    <dbReference type="NCBI Taxonomy" id="1440133"/>
    <lineage>
        <taxon>Eukaryota</taxon>
        <taxon>Fungi</taxon>
        <taxon>Fungi incertae sedis</taxon>
        <taxon>Mucoromycota</taxon>
        <taxon>Mortierellomycotina</taxon>
        <taxon>Mortierellomycetes</taxon>
        <taxon>Mortierellales</taxon>
        <taxon>Mortierellaceae</taxon>
        <taxon>Modicella</taxon>
    </lineage>
</organism>
<accession>A0A9P6MC46</accession>
<evidence type="ECO:0000313" key="2">
    <source>
        <dbReference type="EMBL" id="KAF9991364.1"/>
    </source>
</evidence>
<protein>
    <submittedName>
        <fullName evidence="2">Uncharacterized protein</fullName>
    </submittedName>
</protein>
<evidence type="ECO:0000256" key="1">
    <source>
        <dbReference type="SAM" id="MobiDB-lite"/>
    </source>
</evidence>
<dbReference type="EMBL" id="JAAAHW010002831">
    <property type="protein sequence ID" value="KAF9991364.1"/>
    <property type="molecule type" value="Genomic_DNA"/>
</dbReference>
<name>A0A9P6MC46_9FUNG</name>
<reference evidence="2" key="1">
    <citation type="journal article" date="2020" name="Fungal Divers.">
        <title>Resolving the Mortierellaceae phylogeny through synthesis of multi-gene phylogenetics and phylogenomics.</title>
        <authorList>
            <person name="Vandepol N."/>
            <person name="Liber J."/>
            <person name="Desiro A."/>
            <person name="Na H."/>
            <person name="Kennedy M."/>
            <person name="Barry K."/>
            <person name="Grigoriev I.V."/>
            <person name="Miller A.N."/>
            <person name="O'Donnell K."/>
            <person name="Stajich J.E."/>
            <person name="Bonito G."/>
        </authorList>
    </citation>
    <scope>NUCLEOTIDE SEQUENCE</scope>
    <source>
        <strain evidence="2">MES-2147</strain>
    </source>
</reference>
<gene>
    <name evidence="2" type="ORF">BGZ65_000758</name>
</gene>
<feature type="non-terminal residue" evidence="2">
    <location>
        <position position="72"/>
    </location>
</feature>
<comment type="caution">
    <text evidence="2">The sequence shown here is derived from an EMBL/GenBank/DDBJ whole genome shotgun (WGS) entry which is preliminary data.</text>
</comment>
<sequence>MHQTASSPVAVKPFTAESEPPPPYPGPTNLHDSYLHLRGPVPDIEIKRIPLDSTPASHFQPRGSGSGSGSGS</sequence>
<dbReference type="Proteomes" id="UP000749646">
    <property type="component" value="Unassembled WGS sequence"/>
</dbReference>